<keyword evidence="1" id="KW-0227">DNA damage</keyword>
<gene>
    <name evidence="4" type="primary">pol</name>
    <name evidence="4" type="ORF">EVAR_76716_1</name>
</gene>
<dbReference type="PANTHER" id="PTHR10492">
    <property type="match status" value="1"/>
</dbReference>
<dbReference type="AlphaFoldDB" id="A0A4C1SW59"/>
<evidence type="ECO:0000259" key="3">
    <source>
        <dbReference type="PROSITE" id="PS50878"/>
    </source>
</evidence>
<keyword evidence="4" id="KW-0808">Transferase</keyword>
<dbReference type="GO" id="GO:0000723">
    <property type="term" value="P:telomere maintenance"/>
    <property type="evidence" value="ECO:0007669"/>
    <property type="project" value="InterPro"/>
</dbReference>
<keyword evidence="4" id="KW-0695">RNA-directed DNA polymerase</keyword>
<dbReference type="GO" id="GO:0006281">
    <property type="term" value="P:DNA repair"/>
    <property type="evidence" value="ECO:0007669"/>
    <property type="project" value="UniProtKB-KW"/>
</dbReference>
<proteinExistence type="inferred from homology"/>
<evidence type="ECO:0000313" key="4">
    <source>
        <dbReference type="EMBL" id="GBP05261.1"/>
    </source>
</evidence>
<dbReference type="GO" id="GO:0005524">
    <property type="term" value="F:ATP binding"/>
    <property type="evidence" value="ECO:0007669"/>
    <property type="project" value="UniProtKB-KW"/>
</dbReference>
<dbReference type="PROSITE" id="PS50878">
    <property type="entry name" value="RT_POL"/>
    <property type="match status" value="1"/>
</dbReference>
<dbReference type="EC" id="5.6.2.3" evidence="1"/>
<dbReference type="InterPro" id="IPR010285">
    <property type="entry name" value="DNA_helicase_pif1-like_DEAD"/>
</dbReference>
<feature type="region of interest" description="Disordered" evidence="2">
    <location>
        <begin position="221"/>
        <end position="257"/>
    </location>
</feature>
<dbReference type="GO" id="GO:0003964">
    <property type="term" value="F:RNA-directed DNA polymerase activity"/>
    <property type="evidence" value="ECO:0007669"/>
    <property type="project" value="UniProtKB-KW"/>
</dbReference>
<comment type="cofactor">
    <cofactor evidence="1">
        <name>Mg(2+)</name>
        <dbReference type="ChEBI" id="CHEBI:18420"/>
    </cofactor>
</comment>
<accession>A0A4C1SW59</accession>
<comment type="catalytic activity">
    <reaction evidence="1">
        <text>ATP + H2O = ADP + phosphate + H(+)</text>
        <dbReference type="Rhea" id="RHEA:13065"/>
        <dbReference type="ChEBI" id="CHEBI:15377"/>
        <dbReference type="ChEBI" id="CHEBI:15378"/>
        <dbReference type="ChEBI" id="CHEBI:30616"/>
        <dbReference type="ChEBI" id="CHEBI:43474"/>
        <dbReference type="ChEBI" id="CHEBI:456216"/>
        <dbReference type="EC" id="5.6.2.3"/>
    </reaction>
</comment>
<dbReference type="InterPro" id="IPR027417">
    <property type="entry name" value="P-loop_NTPase"/>
</dbReference>
<keyword evidence="1" id="KW-0233">DNA recombination</keyword>
<dbReference type="STRING" id="151549.A0A4C1SW59"/>
<keyword evidence="1" id="KW-0067">ATP-binding</keyword>
<dbReference type="OrthoDB" id="412981at2759"/>
<keyword evidence="5" id="KW-1185">Reference proteome</keyword>
<keyword evidence="1" id="KW-0234">DNA repair</keyword>
<dbReference type="Proteomes" id="UP000299102">
    <property type="component" value="Unassembled WGS sequence"/>
</dbReference>
<feature type="region of interest" description="Disordered" evidence="2">
    <location>
        <begin position="524"/>
        <end position="544"/>
    </location>
</feature>
<dbReference type="Pfam" id="PF00078">
    <property type="entry name" value="RVT_1"/>
    <property type="match status" value="1"/>
</dbReference>
<dbReference type="PANTHER" id="PTHR10492:SF57">
    <property type="entry name" value="ATP-DEPENDENT DNA HELICASE"/>
    <property type="match status" value="1"/>
</dbReference>
<comment type="similarity">
    <text evidence="1">Belongs to the helicase family.</text>
</comment>
<name>A0A4C1SW59_EUMVA</name>
<sequence length="544" mass="60639">MNRINNNTGGIIYLDAPGGTGKTFLINLILAEIRAEKHIALALASSGIAATLMEGGRTAHSALQLPLNIAEQQFLVCKISGTSGRGQLLKHAKIIFWDECTMAHKKSLEAMDRTLQELRKNSEIMGGALLILSGDFRQTLPVIPKSTPADEINACLKKSHLWPKVPILQLTKNMRVELSKDKTAAHFAKILSQIGEDSADAPHSHAAHLVPRTALRHRTLNYAPAGKSPPSHGRRTEPGSSHRRSLPRHREGVRPSVSPWTAVQTAKEYTNPVWTVASFLEGRSFFVAVEDATSDPRPIHTVVPQGSCLSPCLYGVYIDDIPTLADQLQNWEKEVVLALYADDSAYLASSRGVDLAVDKLQRALDLLPDWLDKWRVSVNIRKTAALLTGQQRTMPPKQDSGDRTWNGRLRATRSMLRPVLRSHLPLRAKVALYKGYIRSRLTYAAPAWYALCSASQRKRIQAQQNIALRMIVGAGRYVLNDVIVRDLCFETVEEFIQRIDRCTMYNITDQGPYEFLRNIVPIHERSPSGQPLPREPIRTPPPKK</sequence>
<evidence type="ECO:0000256" key="2">
    <source>
        <dbReference type="SAM" id="MobiDB-lite"/>
    </source>
</evidence>
<keyword evidence="1" id="KW-0378">Hydrolase</keyword>
<dbReference type="InterPro" id="IPR000477">
    <property type="entry name" value="RT_dom"/>
</dbReference>
<feature type="domain" description="Reverse transcriptase" evidence="3">
    <location>
        <begin position="1"/>
        <end position="410"/>
    </location>
</feature>
<dbReference type="GO" id="GO:0043139">
    <property type="term" value="F:5'-3' DNA helicase activity"/>
    <property type="evidence" value="ECO:0007669"/>
    <property type="project" value="UniProtKB-EC"/>
</dbReference>
<organism evidence="4 5">
    <name type="scientific">Eumeta variegata</name>
    <name type="common">Bagworm moth</name>
    <name type="synonym">Eumeta japonica</name>
    <dbReference type="NCBI Taxonomy" id="151549"/>
    <lineage>
        <taxon>Eukaryota</taxon>
        <taxon>Metazoa</taxon>
        <taxon>Ecdysozoa</taxon>
        <taxon>Arthropoda</taxon>
        <taxon>Hexapoda</taxon>
        <taxon>Insecta</taxon>
        <taxon>Pterygota</taxon>
        <taxon>Neoptera</taxon>
        <taxon>Endopterygota</taxon>
        <taxon>Lepidoptera</taxon>
        <taxon>Glossata</taxon>
        <taxon>Ditrysia</taxon>
        <taxon>Tineoidea</taxon>
        <taxon>Psychidae</taxon>
        <taxon>Oiketicinae</taxon>
        <taxon>Eumeta</taxon>
    </lineage>
</organism>
<dbReference type="GO" id="GO:0016887">
    <property type="term" value="F:ATP hydrolysis activity"/>
    <property type="evidence" value="ECO:0007669"/>
    <property type="project" value="RHEA"/>
</dbReference>
<comment type="caution">
    <text evidence="4">The sequence shown here is derived from an EMBL/GenBank/DDBJ whole genome shotgun (WGS) entry which is preliminary data.</text>
</comment>
<keyword evidence="1" id="KW-0547">Nucleotide-binding</keyword>
<keyword evidence="1" id="KW-0347">Helicase</keyword>
<keyword evidence="4" id="KW-0548">Nucleotidyltransferase</keyword>
<dbReference type="SUPFAM" id="SSF52540">
    <property type="entry name" value="P-loop containing nucleoside triphosphate hydrolases"/>
    <property type="match status" value="1"/>
</dbReference>
<dbReference type="EMBL" id="BGZK01000017">
    <property type="protein sequence ID" value="GBP05261.1"/>
    <property type="molecule type" value="Genomic_DNA"/>
</dbReference>
<protein>
    <recommendedName>
        <fullName evidence="1">ATP-dependent DNA helicase</fullName>
        <ecNumber evidence="1">5.6.2.3</ecNumber>
    </recommendedName>
</protein>
<reference evidence="4 5" key="1">
    <citation type="journal article" date="2019" name="Commun. Biol.">
        <title>The bagworm genome reveals a unique fibroin gene that provides high tensile strength.</title>
        <authorList>
            <person name="Kono N."/>
            <person name="Nakamura H."/>
            <person name="Ohtoshi R."/>
            <person name="Tomita M."/>
            <person name="Numata K."/>
            <person name="Arakawa K."/>
        </authorList>
    </citation>
    <scope>NUCLEOTIDE SEQUENCE [LARGE SCALE GENOMIC DNA]</scope>
</reference>
<dbReference type="GO" id="GO:0006310">
    <property type="term" value="P:DNA recombination"/>
    <property type="evidence" value="ECO:0007669"/>
    <property type="project" value="UniProtKB-KW"/>
</dbReference>
<evidence type="ECO:0000256" key="1">
    <source>
        <dbReference type="RuleBase" id="RU363044"/>
    </source>
</evidence>
<evidence type="ECO:0000313" key="5">
    <source>
        <dbReference type="Proteomes" id="UP000299102"/>
    </source>
</evidence>
<dbReference type="Gene3D" id="3.40.50.300">
    <property type="entry name" value="P-loop containing nucleotide triphosphate hydrolases"/>
    <property type="match status" value="1"/>
</dbReference>
<dbReference type="Pfam" id="PF05970">
    <property type="entry name" value="PIF1"/>
    <property type="match status" value="1"/>
</dbReference>